<feature type="compositionally biased region" description="Basic and acidic residues" evidence="1">
    <location>
        <begin position="489"/>
        <end position="499"/>
    </location>
</feature>
<reference evidence="3 4" key="1">
    <citation type="journal article" date="2023" name="G3 (Bethesda)">
        <title>A chromosome-length genome assembly and annotation of blackberry (Rubus argutus, cv. 'Hillquist').</title>
        <authorList>
            <person name="Bruna T."/>
            <person name="Aryal R."/>
            <person name="Dudchenko O."/>
            <person name="Sargent D.J."/>
            <person name="Mead D."/>
            <person name="Buti M."/>
            <person name="Cavallini A."/>
            <person name="Hytonen T."/>
            <person name="Andres J."/>
            <person name="Pham M."/>
            <person name="Weisz D."/>
            <person name="Mascagni F."/>
            <person name="Usai G."/>
            <person name="Natali L."/>
            <person name="Bassil N."/>
            <person name="Fernandez G.E."/>
            <person name="Lomsadze A."/>
            <person name="Armour M."/>
            <person name="Olukolu B."/>
            <person name="Poorten T."/>
            <person name="Britton C."/>
            <person name="Davik J."/>
            <person name="Ashrafi H."/>
            <person name="Aiden E.L."/>
            <person name="Borodovsky M."/>
            <person name="Worthington M."/>
        </authorList>
    </citation>
    <scope>NUCLEOTIDE SEQUENCE [LARGE SCALE GENOMIC DNA]</scope>
    <source>
        <strain evidence="3">PI 553951</strain>
    </source>
</reference>
<dbReference type="PROSITE" id="PS50006">
    <property type="entry name" value="FHA_DOMAIN"/>
    <property type="match status" value="1"/>
</dbReference>
<proteinExistence type="predicted"/>
<feature type="region of interest" description="Disordered" evidence="1">
    <location>
        <begin position="546"/>
        <end position="577"/>
    </location>
</feature>
<feature type="compositionally biased region" description="Acidic residues" evidence="1">
    <location>
        <begin position="560"/>
        <end position="577"/>
    </location>
</feature>
<gene>
    <name evidence="3" type="ORF">M0R45_004046</name>
</gene>
<dbReference type="InterPro" id="IPR008984">
    <property type="entry name" value="SMAD_FHA_dom_sf"/>
</dbReference>
<organism evidence="3 4">
    <name type="scientific">Rubus argutus</name>
    <name type="common">Southern blackberry</name>
    <dbReference type="NCBI Taxonomy" id="59490"/>
    <lineage>
        <taxon>Eukaryota</taxon>
        <taxon>Viridiplantae</taxon>
        <taxon>Streptophyta</taxon>
        <taxon>Embryophyta</taxon>
        <taxon>Tracheophyta</taxon>
        <taxon>Spermatophyta</taxon>
        <taxon>Magnoliopsida</taxon>
        <taxon>eudicotyledons</taxon>
        <taxon>Gunneridae</taxon>
        <taxon>Pentapetalae</taxon>
        <taxon>rosids</taxon>
        <taxon>fabids</taxon>
        <taxon>Rosales</taxon>
        <taxon>Rosaceae</taxon>
        <taxon>Rosoideae</taxon>
        <taxon>Rosoideae incertae sedis</taxon>
        <taxon>Rubus</taxon>
    </lineage>
</organism>
<keyword evidence="4" id="KW-1185">Reference proteome</keyword>
<evidence type="ECO:0000259" key="2">
    <source>
        <dbReference type="PROSITE" id="PS50006"/>
    </source>
</evidence>
<feature type="domain" description="FHA" evidence="2">
    <location>
        <begin position="659"/>
        <end position="711"/>
    </location>
</feature>
<feature type="compositionally biased region" description="Basic and acidic residues" evidence="1">
    <location>
        <begin position="470"/>
        <end position="482"/>
    </location>
</feature>
<feature type="region of interest" description="Disordered" evidence="1">
    <location>
        <begin position="468"/>
        <end position="504"/>
    </location>
</feature>
<dbReference type="AlphaFoldDB" id="A0AAW1YH76"/>
<dbReference type="Gene3D" id="2.60.200.20">
    <property type="match status" value="1"/>
</dbReference>
<dbReference type="InterPro" id="IPR037912">
    <property type="entry name" value="MCRS1"/>
</dbReference>
<dbReference type="GO" id="GO:0071339">
    <property type="term" value="C:MLL1 complex"/>
    <property type="evidence" value="ECO:0007669"/>
    <property type="project" value="InterPro"/>
</dbReference>
<dbReference type="SUPFAM" id="SSF49879">
    <property type="entry name" value="SMAD/FHA domain"/>
    <property type="match status" value="1"/>
</dbReference>
<evidence type="ECO:0000256" key="1">
    <source>
        <dbReference type="SAM" id="MobiDB-lite"/>
    </source>
</evidence>
<dbReference type="InterPro" id="IPR000253">
    <property type="entry name" value="FHA_dom"/>
</dbReference>
<dbReference type="PANTHER" id="PTHR13233">
    <property type="entry name" value="MICROSPHERULE PROTEIN 1"/>
    <property type="match status" value="1"/>
</dbReference>
<name>A0AAW1YH76_RUBAR</name>
<evidence type="ECO:0000313" key="4">
    <source>
        <dbReference type="Proteomes" id="UP001457282"/>
    </source>
</evidence>
<dbReference type="Pfam" id="PF13325">
    <property type="entry name" value="MCRS_N"/>
    <property type="match status" value="1"/>
</dbReference>
<comment type="caution">
    <text evidence="3">The sequence shown here is derived from an EMBL/GenBank/DDBJ whole genome shotgun (WGS) entry which is preliminary data.</text>
</comment>
<dbReference type="GO" id="GO:0031011">
    <property type="term" value="C:Ino80 complex"/>
    <property type="evidence" value="ECO:0007669"/>
    <property type="project" value="InterPro"/>
</dbReference>
<dbReference type="GO" id="GO:0045944">
    <property type="term" value="P:positive regulation of transcription by RNA polymerase II"/>
    <property type="evidence" value="ECO:0007669"/>
    <property type="project" value="TreeGrafter"/>
</dbReference>
<accession>A0AAW1YH76</accession>
<dbReference type="Proteomes" id="UP001457282">
    <property type="component" value="Unassembled WGS sequence"/>
</dbReference>
<dbReference type="GO" id="GO:0044545">
    <property type="term" value="C:NSL complex"/>
    <property type="evidence" value="ECO:0007669"/>
    <property type="project" value="TreeGrafter"/>
</dbReference>
<protein>
    <recommendedName>
        <fullName evidence="2">FHA domain-containing protein</fullName>
    </recommendedName>
</protein>
<dbReference type="Pfam" id="PF00498">
    <property type="entry name" value="FHA"/>
    <property type="match status" value="1"/>
</dbReference>
<dbReference type="PANTHER" id="PTHR13233:SF13">
    <property type="entry name" value="FHA DOMAIN-CONTAINING PROTEIN"/>
    <property type="match status" value="1"/>
</dbReference>
<dbReference type="SMART" id="SM00240">
    <property type="entry name" value="FHA"/>
    <property type="match status" value="1"/>
</dbReference>
<evidence type="ECO:0000313" key="3">
    <source>
        <dbReference type="EMBL" id="KAK9948473.1"/>
    </source>
</evidence>
<sequence length="766" mass="84305">MAAMASAPPWIPEDDLLLKNAMEAGASLEALAKGAVRFSRKFSVRDLRERWHSLLYDADVSAEASVRMLEFEACNSNVPSKFNRFCQSRGSKRKAESIRKQYHALRKRLCADRNLCTLNDFDINFLGGQAIGNQGTLDPNCMVGGHVEPVFDGDGADVFHARDCIQLEHHGVNHGIDGVVREGCSNEFSDQVLLVEAKGLGQNAYCQDNNDREDLSTRGVNAIDFGNSLDAEDIGAHLWDVSAPEMPAEETIVAIDDVDGENMDSSQYEVGHTETMLMDGEVCDELNRRVAISGGDYGDMADSLFSDEVNSILLSSPKDVHEDDVPEFCQPQKLVSDIAVASCKAVSDNVHTAEMAVSAEPSHTGHDDQRDISYSDAKILSSSTLLPLNPVEMTVAPVVPVASEVAVDPEVHKEDMICTVNTEDSDIPCNDDIMFPTAIGHTALQPSSEKANNLATDQRKCDQQIKTLKKKEDPAQPFRNEKSPNPASRDCKVAHDKNDPAAASQCSLADATPNSITKGLLNEEEINVPGTVAELSTLTAELGSTNMVFPEPHTNPSAVDCEESEEDSYDDVDDDDEDADIPYFSDIEMMILEMDLCPADEESNITRRVSKYQHEDAKRKIIRLEQCAQSSMQRALASKGTLAVLYDHHVKHYIKKTEVIIGRTTEDNQVDIDLGDNKVSRRQALIKMDADGSFSLKNLGKNSIFLNGREIATGELLRFASSNLIEIREMAFVFEINHKSVRQYLAKIATKSEQHTNFERSPEGVS</sequence>
<dbReference type="EMBL" id="JBEDUW010000001">
    <property type="protein sequence ID" value="KAK9948473.1"/>
    <property type="molecule type" value="Genomic_DNA"/>
</dbReference>
<dbReference type="GO" id="GO:0002151">
    <property type="term" value="F:G-quadruplex RNA binding"/>
    <property type="evidence" value="ECO:0007669"/>
    <property type="project" value="InterPro"/>
</dbReference>
<dbReference type="InterPro" id="IPR025999">
    <property type="entry name" value="MCRS_N"/>
</dbReference>